<evidence type="ECO:0000256" key="1">
    <source>
        <dbReference type="SAM" id="Phobius"/>
    </source>
</evidence>
<name>A0A1I6BZV0_9BACI</name>
<gene>
    <name evidence="2" type="ORF">SAMN02745910_04644</name>
</gene>
<keyword evidence="1" id="KW-0472">Membrane</keyword>
<organism evidence="2 3">
    <name type="scientific">Priestia endophytica DSM 13796</name>
    <dbReference type="NCBI Taxonomy" id="1121089"/>
    <lineage>
        <taxon>Bacteria</taxon>
        <taxon>Bacillati</taxon>
        <taxon>Bacillota</taxon>
        <taxon>Bacilli</taxon>
        <taxon>Bacillales</taxon>
        <taxon>Bacillaceae</taxon>
        <taxon>Priestia</taxon>
    </lineage>
</organism>
<reference evidence="2 3" key="1">
    <citation type="submission" date="2016-10" db="EMBL/GenBank/DDBJ databases">
        <authorList>
            <person name="Varghese N."/>
            <person name="Submissions S."/>
        </authorList>
    </citation>
    <scope>NUCLEOTIDE SEQUENCE [LARGE SCALE GENOMIC DNA]</scope>
    <source>
        <strain evidence="2 3">DSM 13796</strain>
    </source>
</reference>
<dbReference type="GeneID" id="93713170"/>
<evidence type="ECO:0000313" key="3">
    <source>
        <dbReference type="Proteomes" id="UP000182762"/>
    </source>
</evidence>
<sequence length="67" mass="7454">MNVKMNYTVLFIMLFNSCIIAGLGLKNTVDHSMIYAVCVGMLFLIGAVFSSIKEAIRREQAQGPRID</sequence>
<accession>A0A1I6BZV0</accession>
<dbReference type="RefSeq" id="WP_061802905.1">
    <property type="nucleotide sequence ID" value="NZ_FOXX01000019.1"/>
</dbReference>
<dbReference type="EMBL" id="FOXX01000019">
    <property type="protein sequence ID" value="SFQ86460.1"/>
    <property type="molecule type" value="Genomic_DNA"/>
</dbReference>
<dbReference type="Proteomes" id="UP000182762">
    <property type="component" value="Unassembled WGS sequence"/>
</dbReference>
<keyword evidence="3" id="KW-1185">Reference proteome</keyword>
<keyword evidence="1" id="KW-1133">Transmembrane helix</keyword>
<feature type="transmembrane region" description="Helical" evidence="1">
    <location>
        <begin position="32"/>
        <end position="52"/>
    </location>
</feature>
<proteinExistence type="predicted"/>
<feature type="transmembrane region" description="Helical" evidence="1">
    <location>
        <begin position="7"/>
        <end position="26"/>
    </location>
</feature>
<keyword evidence="1" id="KW-0812">Transmembrane</keyword>
<evidence type="ECO:0000313" key="2">
    <source>
        <dbReference type="EMBL" id="SFQ86460.1"/>
    </source>
</evidence>
<protein>
    <submittedName>
        <fullName evidence="2">Uncharacterized protein</fullName>
    </submittedName>
</protein>
<comment type="caution">
    <text evidence="2">The sequence shown here is derived from an EMBL/GenBank/DDBJ whole genome shotgun (WGS) entry which is preliminary data.</text>
</comment>